<proteinExistence type="predicted"/>
<dbReference type="Proteomes" id="UP000176901">
    <property type="component" value="Unassembled WGS sequence"/>
</dbReference>
<evidence type="ECO:0000313" key="2">
    <source>
        <dbReference type="Proteomes" id="UP000176901"/>
    </source>
</evidence>
<sequence>MIQGLLRKDNRPAVPLSIGWSLGIQKIVAIVDTGFSGEIKVSPDVANELGLTPTHIQPVLLANEEIAKVPASLAFVVIEGEKEEVGVLVAKGMPIMGVGLLSRLGFKLTVDFKARTVFLER</sequence>
<gene>
    <name evidence="1" type="ORF">A3C82_02650</name>
</gene>
<organism evidence="1 2">
    <name type="scientific">Candidatus Wildermuthbacteria bacterium RIFCSPHIGHO2_02_FULL_47_12</name>
    <dbReference type="NCBI Taxonomy" id="1802451"/>
    <lineage>
        <taxon>Bacteria</taxon>
        <taxon>Candidatus Wildermuthiibacteriota</taxon>
    </lineage>
</organism>
<evidence type="ECO:0000313" key="1">
    <source>
        <dbReference type="EMBL" id="OHA67124.1"/>
    </source>
</evidence>
<accession>A0A1G2R2L3</accession>
<protein>
    <recommendedName>
        <fullName evidence="3">Clan AA aspartic protease</fullName>
    </recommendedName>
</protein>
<reference evidence="1 2" key="1">
    <citation type="journal article" date="2016" name="Nat. Commun.">
        <title>Thousands of microbial genomes shed light on interconnected biogeochemical processes in an aquifer system.</title>
        <authorList>
            <person name="Anantharaman K."/>
            <person name="Brown C.T."/>
            <person name="Hug L.A."/>
            <person name="Sharon I."/>
            <person name="Castelle C.J."/>
            <person name="Probst A.J."/>
            <person name="Thomas B.C."/>
            <person name="Singh A."/>
            <person name="Wilkins M.J."/>
            <person name="Karaoz U."/>
            <person name="Brodie E.L."/>
            <person name="Williams K.H."/>
            <person name="Hubbard S.S."/>
            <person name="Banfield J.F."/>
        </authorList>
    </citation>
    <scope>NUCLEOTIDE SEQUENCE [LARGE SCALE GENOMIC DNA]</scope>
</reference>
<dbReference type="EMBL" id="MHTW01000018">
    <property type="protein sequence ID" value="OHA67124.1"/>
    <property type="molecule type" value="Genomic_DNA"/>
</dbReference>
<name>A0A1G2R2L3_9BACT</name>
<dbReference type="InterPro" id="IPR021109">
    <property type="entry name" value="Peptidase_aspartic_dom_sf"/>
</dbReference>
<dbReference type="Gene3D" id="2.40.70.10">
    <property type="entry name" value="Acid Proteases"/>
    <property type="match status" value="1"/>
</dbReference>
<evidence type="ECO:0008006" key="3">
    <source>
        <dbReference type="Google" id="ProtNLM"/>
    </source>
</evidence>
<dbReference type="STRING" id="1802451.A3C82_02650"/>
<comment type="caution">
    <text evidence="1">The sequence shown here is derived from an EMBL/GenBank/DDBJ whole genome shotgun (WGS) entry which is preliminary data.</text>
</comment>
<dbReference type="AlphaFoldDB" id="A0A1G2R2L3"/>